<comment type="subcellular location">
    <subcellularLocation>
        <location evidence="1">Cell membrane</location>
        <topology evidence="1">Multi-pass membrane protein</topology>
    </subcellularLocation>
</comment>
<evidence type="ECO:0000313" key="13">
    <source>
        <dbReference type="EMBL" id="MBB6036582.1"/>
    </source>
</evidence>
<dbReference type="InterPro" id="IPR050206">
    <property type="entry name" value="FtsK/SpoIIIE/SftA"/>
</dbReference>
<dbReference type="EMBL" id="JACHGT010000009">
    <property type="protein sequence ID" value="MBB6036582.1"/>
    <property type="molecule type" value="Genomic_DNA"/>
</dbReference>
<dbReference type="GO" id="GO:0003677">
    <property type="term" value="F:DNA binding"/>
    <property type="evidence" value="ECO:0007669"/>
    <property type="project" value="InterPro"/>
</dbReference>
<evidence type="ECO:0000256" key="8">
    <source>
        <dbReference type="ARBA" id="ARBA00023136"/>
    </source>
</evidence>
<dbReference type="InterPro" id="IPR027417">
    <property type="entry name" value="P-loop_NTPase"/>
</dbReference>
<accession>A0A841FSR8</accession>
<evidence type="ECO:0000256" key="1">
    <source>
        <dbReference type="ARBA" id="ARBA00004651"/>
    </source>
</evidence>
<keyword evidence="14" id="KW-1185">Reference proteome</keyword>
<feature type="binding site" evidence="9">
    <location>
        <begin position="498"/>
        <end position="505"/>
    </location>
    <ligand>
        <name>ATP</name>
        <dbReference type="ChEBI" id="CHEBI:30616"/>
    </ligand>
</feature>
<keyword evidence="8 11" id="KW-0472">Membrane</keyword>
<dbReference type="Pfam" id="PF01580">
    <property type="entry name" value="FtsK_SpoIIIE"/>
    <property type="match status" value="2"/>
</dbReference>
<feature type="transmembrane region" description="Helical" evidence="11">
    <location>
        <begin position="36"/>
        <end position="58"/>
    </location>
</feature>
<keyword evidence="4" id="KW-0677">Repeat</keyword>
<evidence type="ECO:0000256" key="3">
    <source>
        <dbReference type="ARBA" id="ARBA00022692"/>
    </source>
</evidence>
<dbReference type="InterPro" id="IPR002543">
    <property type="entry name" value="FtsK_dom"/>
</dbReference>
<dbReference type="InterPro" id="IPR023836">
    <property type="entry name" value="EccCa-like_Actinobacteria"/>
</dbReference>
<reference evidence="13 14" key="1">
    <citation type="submission" date="2020-08" db="EMBL/GenBank/DDBJ databases">
        <title>Genomic Encyclopedia of Type Strains, Phase IV (KMG-IV): sequencing the most valuable type-strain genomes for metagenomic binning, comparative biology and taxonomic classification.</title>
        <authorList>
            <person name="Goeker M."/>
        </authorList>
    </citation>
    <scope>NUCLEOTIDE SEQUENCE [LARGE SCALE GENOMIC DNA]</scope>
    <source>
        <strain evidence="13 14">YIM 65646</strain>
    </source>
</reference>
<evidence type="ECO:0000256" key="10">
    <source>
        <dbReference type="SAM" id="MobiDB-lite"/>
    </source>
</evidence>
<organism evidence="13 14">
    <name type="scientific">Phytomonospora endophytica</name>
    <dbReference type="NCBI Taxonomy" id="714109"/>
    <lineage>
        <taxon>Bacteria</taxon>
        <taxon>Bacillati</taxon>
        <taxon>Actinomycetota</taxon>
        <taxon>Actinomycetes</taxon>
        <taxon>Micromonosporales</taxon>
        <taxon>Micromonosporaceae</taxon>
        <taxon>Phytomonospora</taxon>
    </lineage>
</organism>
<dbReference type="Proteomes" id="UP000548476">
    <property type="component" value="Unassembled WGS sequence"/>
</dbReference>
<keyword evidence="5 9" id="KW-0547">Nucleotide-binding</keyword>
<feature type="domain" description="FtsK" evidence="12">
    <location>
        <begin position="827"/>
        <end position="1018"/>
    </location>
</feature>
<protein>
    <submittedName>
        <fullName evidence="13">S-DNA-T family DNA segregation ATPase FtsK/SpoIIIE</fullName>
    </submittedName>
</protein>
<evidence type="ECO:0000313" key="14">
    <source>
        <dbReference type="Proteomes" id="UP000548476"/>
    </source>
</evidence>
<dbReference type="Gene3D" id="3.40.50.300">
    <property type="entry name" value="P-loop containing nucleotide triphosphate hydrolases"/>
    <property type="match status" value="4"/>
</dbReference>
<feature type="transmembrane region" description="Helical" evidence="11">
    <location>
        <begin position="65"/>
        <end position="88"/>
    </location>
</feature>
<dbReference type="RefSeq" id="WP_203686038.1">
    <property type="nucleotide sequence ID" value="NZ_BONT01000030.1"/>
</dbReference>
<dbReference type="NCBIfam" id="TIGR03925">
    <property type="entry name" value="T7SS_EccC_b"/>
    <property type="match status" value="1"/>
</dbReference>
<evidence type="ECO:0000256" key="7">
    <source>
        <dbReference type="ARBA" id="ARBA00022989"/>
    </source>
</evidence>
<feature type="domain" description="FtsK" evidence="12">
    <location>
        <begin position="1120"/>
        <end position="1302"/>
    </location>
</feature>
<feature type="binding site" evidence="9">
    <location>
        <begin position="1137"/>
        <end position="1144"/>
    </location>
    <ligand>
        <name>ATP</name>
        <dbReference type="ChEBI" id="CHEBI:30616"/>
    </ligand>
</feature>
<keyword evidence="6 9" id="KW-0067">ATP-binding</keyword>
<dbReference type="GO" id="GO:0005524">
    <property type="term" value="F:ATP binding"/>
    <property type="evidence" value="ECO:0007669"/>
    <property type="project" value="UniProtKB-UniRule"/>
</dbReference>
<dbReference type="InterPro" id="IPR023837">
    <property type="entry name" value="EccCb-like_Actinobacteria"/>
</dbReference>
<evidence type="ECO:0000256" key="4">
    <source>
        <dbReference type="ARBA" id="ARBA00022737"/>
    </source>
</evidence>
<name>A0A841FSR8_9ACTN</name>
<evidence type="ECO:0000256" key="11">
    <source>
        <dbReference type="SAM" id="Phobius"/>
    </source>
</evidence>
<evidence type="ECO:0000256" key="9">
    <source>
        <dbReference type="PROSITE-ProRule" id="PRU00289"/>
    </source>
</evidence>
<evidence type="ECO:0000256" key="2">
    <source>
        <dbReference type="ARBA" id="ARBA00022475"/>
    </source>
</evidence>
<keyword evidence="3 11" id="KW-0812">Transmembrane</keyword>
<dbReference type="PANTHER" id="PTHR22683">
    <property type="entry name" value="SPORULATION PROTEIN RELATED"/>
    <property type="match status" value="1"/>
</dbReference>
<dbReference type="InterPro" id="IPR003593">
    <property type="entry name" value="AAA+_ATPase"/>
</dbReference>
<dbReference type="SMART" id="SM00382">
    <property type="entry name" value="AAA"/>
    <property type="match status" value="3"/>
</dbReference>
<evidence type="ECO:0000256" key="6">
    <source>
        <dbReference type="ARBA" id="ARBA00022840"/>
    </source>
</evidence>
<evidence type="ECO:0000256" key="5">
    <source>
        <dbReference type="ARBA" id="ARBA00022741"/>
    </source>
</evidence>
<feature type="binding site" evidence="9">
    <location>
        <begin position="845"/>
        <end position="852"/>
    </location>
    <ligand>
        <name>ATP</name>
        <dbReference type="ChEBI" id="CHEBI:30616"/>
    </ligand>
</feature>
<feature type="domain" description="FtsK" evidence="12">
    <location>
        <begin position="475"/>
        <end position="675"/>
    </location>
</feature>
<dbReference type="PROSITE" id="PS50901">
    <property type="entry name" value="FTSK"/>
    <property type="match status" value="3"/>
</dbReference>
<feature type="region of interest" description="Disordered" evidence="10">
    <location>
        <begin position="1"/>
        <end position="30"/>
    </location>
</feature>
<sequence length="1333" mass="144307">MSTTLVRRPARQPVPEVSTTPIKLAAPPQLPEPGSAAMNMAMVIMPMMSGSGALMMALTNANRPLYAAAGLLMLVASVALGVVMWISMRSGPKRKLRDQRERYLDYLEDMRGTIRKAARGQRESQALRHPHPELLADIVSGPARRWERRGADPELLTIRCGLARVPLARTLTLNVDPNPLNTYDPVCQSSAEELVDHYATIGGQPLTIPLGRYGNVSVIGDYENGRAVARTMLTQLTTLVSPDDARVAIVRHRTLADRWHWSLFLPHVLAEGPGSGPLPRPLLCESTGELAEALAEDIHRRSQDWRRRRGGPPGPGTQHLVVIVDGEQQVSIAGLWDEDISPADLGIHIVSIIAEQRQEPERVEARLLVTGDGEVTAALDLRIPVETPPGEEPKEREPLLGLMDKVGIAEAAGIARALSPYRLAEAESGEALHSVHGLAEILGLSDPGTVDVEYMWNSRRDEDALRVPIGVGPDGEIVDLDLKESALGGMGPHGLIVGATGSGKSEALRTLVAALAVRHNPEQLALLTVDFKGGATFADLDPLPHNAGSITNLADDLALVDRFREALYGEMLRRQQLLKDVGNLPNVHAYTRLRKTRPELDPLPHLLVIIDEFSELLTAKPDFAELFVAVGRIGRSIGVHLLLATQRLEGGAIRGLESHLSYRIGLRTFSEGESRDAIGVPDAYRLPPEPGSGYLKVDTSVFTRFKAAMVSGAYQPPREDSEERLPVLPWPPPAAPLMGVSQALAAIAPDGSSGHGGHAAPEERTVLQVLVDRLSSTEAAPVRPVWLPPLPDAMTLDAVPGALDPVTDPLKVTAILGLHDAPRDQRQKPLEWDLTGSDANLAVYGAPVSGKSTLIRTLISGLALRYEPGQIACYIVDYGGGALAPLAALPHVAAVAGRSEPELMRRVIADVKAQLDIREAAMQRYGLDSPARLRKARAAGEIPPEIAGDVVFVIDGWGALREVDFELEDPLMEIVGRGPALGVHTVLTAVNSTQIRTRLTASIGGRVELRLSDPFDSGIDRKLAEALPKEVPGRLLWSDEQYGHVALPRIDGVTESEDLPAAIAQLAREVSGRWPQPPVPQVRVLPSHVEIGELVPSYVADDAEDPFGMLPVVGLSERDLGPARIDFDVDPHLVVYGDPQTGKSTLLRTIIGQVIRRPVGDVGVMMVDFRRTHLEEVPPEYELTYCTSAAHTAQNAQELANGLRARLPGPDVTPKQLRDRSWWKGYEVFLIVDDYDLVASANGNPLAPLIEFIPQGRDLGFHVIVARRTGGASRALYEPFLQTLSDMSPPTMMFSGDRMEGRLANGVAPQRLPVGRALMTRRGEPPEPVQVAT</sequence>
<dbReference type="PANTHER" id="PTHR22683:SF1">
    <property type="entry name" value="TYPE VII SECRETION SYSTEM PROTEIN ESSC"/>
    <property type="match status" value="1"/>
</dbReference>
<dbReference type="SUPFAM" id="SSF52540">
    <property type="entry name" value="P-loop containing nucleoside triphosphate hydrolases"/>
    <property type="match status" value="3"/>
</dbReference>
<comment type="caution">
    <text evidence="13">The sequence shown here is derived from an EMBL/GenBank/DDBJ whole genome shotgun (WGS) entry which is preliminary data.</text>
</comment>
<dbReference type="GO" id="GO:0005886">
    <property type="term" value="C:plasma membrane"/>
    <property type="evidence" value="ECO:0007669"/>
    <property type="project" value="UniProtKB-SubCell"/>
</dbReference>
<keyword evidence="7 11" id="KW-1133">Transmembrane helix</keyword>
<gene>
    <name evidence="13" type="ORF">HNR73_004453</name>
</gene>
<keyword evidence="2" id="KW-1003">Cell membrane</keyword>
<dbReference type="NCBIfam" id="TIGR03924">
    <property type="entry name" value="T7SS_EccC_a"/>
    <property type="match status" value="1"/>
</dbReference>
<evidence type="ECO:0000259" key="12">
    <source>
        <dbReference type="PROSITE" id="PS50901"/>
    </source>
</evidence>
<proteinExistence type="predicted"/>